<dbReference type="GeneID" id="68105370"/>
<name>A0AA88KBG5_NAELO</name>
<gene>
    <name evidence="2" type="ORF">C9374_012916</name>
</gene>
<organism evidence="2 3">
    <name type="scientific">Naegleria lovaniensis</name>
    <name type="common">Amoeba</name>
    <dbReference type="NCBI Taxonomy" id="51637"/>
    <lineage>
        <taxon>Eukaryota</taxon>
        <taxon>Discoba</taxon>
        <taxon>Heterolobosea</taxon>
        <taxon>Tetramitia</taxon>
        <taxon>Eutetramitia</taxon>
        <taxon>Vahlkampfiidae</taxon>
        <taxon>Naegleria</taxon>
    </lineage>
</organism>
<evidence type="ECO:0000313" key="2">
    <source>
        <dbReference type="EMBL" id="KAG2373070.1"/>
    </source>
</evidence>
<keyword evidence="1" id="KW-1133">Transmembrane helix</keyword>
<reference evidence="2 3" key="1">
    <citation type="journal article" date="2018" name="BMC Genomics">
        <title>The genome of Naegleria lovaniensis, the basis for a comparative approach to unravel pathogenicity factors of the human pathogenic amoeba N. fowleri.</title>
        <authorList>
            <person name="Liechti N."/>
            <person name="Schurch N."/>
            <person name="Bruggmann R."/>
            <person name="Wittwer M."/>
        </authorList>
    </citation>
    <scope>NUCLEOTIDE SEQUENCE [LARGE SCALE GENOMIC DNA]</scope>
    <source>
        <strain evidence="2 3">ATCC 30569</strain>
    </source>
</reference>
<evidence type="ECO:0000256" key="1">
    <source>
        <dbReference type="SAM" id="Phobius"/>
    </source>
</evidence>
<dbReference type="EMBL" id="PYSW02000061">
    <property type="protein sequence ID" value="KAG2373070.1"/>
    <property type="molecule type" value="Genomic_DNA"/>
</dbReference>
<proteinExistence type="predicted"/>
<keyword evidence="1" id="KW-0812">Transmembrane</keyword>
<comment type="caution">
    <text evidence="2">The sequence shown here is derived from an EMBL/GenBank/DDBJ whole genome shotgun (WGS) entry which is preliminary data.</text>
</comment>
<accession>A0AA88KBG5</accession>
<sequence>MSNLSSLFSKLKYNETAQFLLPLFVGTYSIVLVGQALKKSPPKKSERVVARQNAYDTLREIDADIQSSVKKLSADEFKNRDELINVVCSKQIPILQPACQSLFGRYYHSYKVGKGADLEEFKRVVLKK</sequence>
<dbReference type="AlphaFoldDB" id="A0AA88KBG5"/>
<dbReference type="RefSeq" id="XP_044542244.1">
    <property type="nucleotide sequence ID" value="XM_044688735.1"/>
</dbReference>
<dbReference type="Proteomes" id="UP000816034">
    <property type="component" value="Unassembled WGS sequence"/>
</dbReference>
<protein>
    <submittedName>
        <fullName evidence="2">Uncharacterized protein</fullName>
    </submittedName>
</protein>
<keyword evidence="1" id="KW-0472">Membrane</keyword>
<feature type="transmembrane region" description="Helical" evidence="1">
    <location>
        <begin position="20"/>
        <end position="37"/>
    </location>
</feature>
<keyword evidence="3" id="KW-1185">Reference proteome</keyword>
<evidence type="ECO:0000313" key="3">
    <source>
        <dbReference type="Proteomes" id="UP000816034"/>
    </source>
</evidence>